<dbReference type="RefSeq" id="WP_005613550.1">
    <property type="nucleotide sequence ID" value="NZ_CP090556.1"/>
</dbReference>
<gene>
    <name evidence="2" type="ORF">LZL92_06010</name>
</gene>
<dbReference type="Pfam" id="PF04448">
    <property type="entry name" value="DUF551"/>
    <property type="match status" value="1"/>
</dbReference>
<evidence type="ECO:0000259" key="1">
    <source>
        <dbReference type="Pfam" id="PF04448"/>
    </source>
</evidence>
<evidence type="ECO:0000313" key="3">
    <source>
        <dbReference type="Proteomes" id="UP001206331"/>
    </source>
</evidence>
<evidence type="ECO:0000313" key="2">
    <source>
        <dbReference type="EMBL" id="MCQ9629840.1"/>
    </source>
</evidence>
<dbReference type="EMBL" id="JAJUPA010000005">
    <property type="protein sequence ID" value="MCQ9629840.1"/>
    <property type="molecule type" value="Genomic_DNA"/>
</dbReference>
<name>A0ABT1WTS7_ACTSU</name>
<dbReference type="InterPro" id="IPR007539">
    <property type="entry name" value="DUF551"/>
</dbReference>
<accession>A0ABT1WTS7</accession>
<comment type="caution">
    <text evidence="2">The sequence shown here is derived from an EMBL/GenBank/DDBJ whole genome shotgun (WGS) entry which is preliminary data.</text>
</comment>
<reference evidence="2 3" key="1">
    <citation type="submission" date="2021-12" db="EMBL/GenBank/DDBJ databases">
        <title>Identification and characterization of A. suis stains in western Canada.</title>
        <authorList>
            <person name="Kulathunga D.G.R.S."/>
            <person name="De Oliveira Costa M."/>
        </authorList>
    </citation>
    <scope>NUCLEOTIDE SEQUENCE [LARGE SCALE GENOMIC DNA]</scope>
    <source>
        <strain evidence="2 3">18_292</strain>
    </source>
</reference>
<organism evidence="2 3">
    <name type="scientific">Actinobacillus suis</name>
    <dbReference type="NCBI Taxonomy" id="716"/>
    <lineage>
        <taxon>Bacteria</taxon>
        <taxon>Pseudomonadati</taxon>
        <taxon>Pseudomonadota</taxon>
        <taxon>Gammaproteobacteria</taxon>
        <taxon>Pasteurellales</taxon>
        <taxon>Pasteurellaceae</taxon>
        <taxon>Actinobacillus</taxon>
    </lineage>
</organism>
<proteinExistence type="predicted"/>
<dbReference type="Proteomes" id="UP001206331">
    <property type="component" value="Unassembled WGS sequence"/>
</dbReference>
<feature type="domain" description="DUF551" evidence="1">
    <location>
        <begin position="102"/>
        <end position="157"/>
    </location>
</feature>
<keyword evidence="3" id="KW-1185">Reference proteome</keyword>
<sequence length="159" mass="18256">MAKKYFSVDVSNDIHVVELHETLEQAKQKCLDSAKSAYDFASDTDDFINFEGHDLPCAVYGVVLGKAESGTRPLTEEEVESGYYDGYDYIIEQPKLVEVNNWISVKDELPDEDIDVLIYGYKRSEFRLISISFYSEGKFNRPDSFTVTHWQPLPQPPRD</sequence>
<protein>
    <submittedName>
        <fullName evidence="2">DUF551 domain-containing protein</fullName>
    </submittedName>
</protein>